<dbReference type="GO" id="GO:0043772">
    <property type="term" value="F:acyl-phosphate glycerol-3-phosphate acyltransferase activity"/>
    <property type="evidence" value="ECO:0007669"/>
    <property type="project" value="UniProtKB-UniRule"/>
</dbReference>
<dbReference type="UniPathway" id="UPA00085"/>
<dbReference type="GO" id="GO:0008654">
    <property type="term" value="P:phospholipid biosynthetic process"/>
    <property type="evidence" value="ECO:0007669"/>
    <property type="project" value="UniProtKB-UniRule"/>
</dbReference>
<comment type="similarity">
    <text evidence="10">Belongs to the PlsY family.</text>
</comment>
<evidence type="ECO:0000313" key="12">
    <source>
        <dbReference type="Proteomes" id="UP000076482"/>
    </source>
</evidence>
<feature type="transmembrane region" description="Helical" evidence="10">
    <location>
        <begin position="6"/>
        <end position="25"/>
    </location>
</feature>
<dbReference type="PANTHER" id="PTHR30309">
    <property type="entry name" value="INNER MEMBRANE PROTEIN YGIH"/>
    <property type="match status" value="1"/>
</dbReference>
<dbReference type="EC" id="2.3.1.275" evidence="10"/>
<comment type="catalytic activity">
    <reaction evidence="10">
        <text>an acyl phosphate + sn-glycerol 3-phosphate = a 1-acyl-sn-glycero-3-phosphate + phosphate</text>
        <dbReference type="Rhea" id="RHEA:34075"/>
        <dbReference type="ChEBI" id="CHEBI:43474"/>
        <dbReference type="ChEBI" id="CHEBI:57597"/>
        <dbReference type="ChEBI" id="CHEBI:57970"/>
        <dbReference type="ChEBI" id="CHEBI:59918"/>
        <dbReference type="EC" id="2.3.1.275"/>
    </reaction>
</comment>
<dbReference type="SMART" id="SM01207">
    <property type="entry name" value="G3P_acyltransf"/>
    <property type="match status" value="1"/>
</dbReference>
<dbReference type="PANTHER" id="PTHR30309:SF0">
    <property type="entry name" value="GLYCEROL-3-PHOSPHATE ACYLTRANSFERASE-RELATED"/>
    <property type="match status" value="1"/>
</dbReference>
<dbReference type="PATRIC" id="fig|1396.535.peg.997"/>
<comment type="pathway">
    <text evidence="10">Lipid metabolism; phospholipid metabolism.</text>
</comment>
<protein>
    <recommendedName>
        <fullName evidence="10">Glycerol-3-phosphate acyltransferase</fullName>
    </recommendedName>
    <alternativeName>
        <fullName evidence="10">Acyl-PO4 G3P acyltransferase</fullName>
    </alternativeName>
    <alternativeName>
        <fullName evidence="10">Acyl-phosphate--glycerol-3-phosphate acyltransferase</fullName>
    </alternativeName>
    <alternativeName>
        <fullName evidence="10">G3P acyltransferase</fullName>
        <shortName evidence="10">GPAT</shortName>
        <ecNumber evidence="10">2.3.1.275</ecNumber>
    </alternativeName>
    <alternativeName>
        <fullName evidence="10">Lysophosphatidic acid synthase</fullName>
        <shortName evidence="10">LPA synthase</shortName>
    </alternativeName>
</protein>
<keyword evidence="4 10" id="KW-0812">Transmembrane</keyword>
<reference evidence="11 12" key="1">
    <citation type="submission" date="2015-09" db="EMBL/GenBank/DDBJ databases">
        <title>Bacillus cereus food isolates.</title>
        <authorList>
            <person name="Boekhorst J."/>
        </authorList>
    </citation>
    <scope>NUCLEOTIDE SEQUENCE [LARGE SCALE GENOMIC DNA]</scope>
    <source>
        <strain evidence="11 12">B4088</strain>
    </source>
</reference>
<feature type="transmembrane region" description="Helical" evidence="10">
    <location>
        <begin position="46"/>
        <end position="71"/>
    </location>
</feature>
<evidence type="ECO:0000256" key="9">
    <source>
        <dbReference type="ARBA" id="ARBA00023264"/>
    </source>
</evidence>
<dbReference type="Pfam" id="PF02660">
    <property type="entry name" value="G3P_acyltransf"/>
    <property type="match status" value="1"/>
</dbReference>
<evidence type="ECO:0000313" key="11">
    <source>
        <dbReference type="EMBL" id="KZD71197.1"/>
    </source>
</evidence>
<evidence type="ECO:0000256" key="5">
    <source>
        <dbReference type="ARBA" id="ARBA00022989"/>
    </source>
</evidence>
<dbReference type="NCBIfam" id="TIGR00023">
    <property type="entry name" value="glycerol-3-phosphate 1-O-acyltransferase PlsY"/>
    <property type="match status" value="1"/>
</dbReference>
<evidence type="ECO:0000256" key="1">
    <source>
        <dbReference type="ARBA" id="ARBA00022475"/>
    </source>
</evidence>
<keyword evidence="9 10" id="KW-1208">Phospholipid metabolism</keyword>
<proteinExistence type="inferred from homology"/>
<keyword evidence="11" id="KW-0012">Acyltransferase</keyword>
<feature type="transmembrane region" description="Helical" evidence="10">
    <location>
        <begin position="109"/>
        <end position="131"/>
    </location>
</feature>
<dbReference type="HAMAP" id="MF_01043">
    <property type="entry name" value="PlsY"/>
    <property type="match status" value="1"/>
</dbReference>
<dbReference type="Proteomes" id="UP000076482">
    <property type="component" value="Unassembled WGS sequence"/>
</dbReference>
<evidence type="ECO:0000256" key="6">
    <source>
        <dbReference type="ARBA" id="ARBA00023098"/>
    </source>
</evidence>
<feature type="transmembrane region" description="Helical" evidence="10">
    <location>
        <begin position="77"/>
        <end position="97"/>
    </location>
</feature>
<keyword evidence="8 10" id="KW-0594">Phospholipid biosynthesis</keyword>
<dbReference type="InterPro" id="IPR003811">
    <property type="entry name" value="G3P_acylTferase_PlsY"/>
</dbReference>
<comment type="subunit">
    <text evidence="10">Probably interacts with PlsX.</text>
</comment>
<keyword evidence="3 10" id="KW-0808">Transferase</keyword>
<evidence type="ECO:0000256" key="10">
    <source>
        <dbReference type="HAMAP-Rule" id="MF_01043"/>
    </source>
</evidence>
<evidence type="ECO:0000256" key="2">
    <source>
        <dbReference type="ARBA" id="ARBA00022516"/>
    </source>
</evidence>
<dbReference type="GO" id="GO:0005886">
    <property type="term" value="C:plasma membrane"/>
    <property type="evidence" value="ECO:0007669"/>
    <property type="project" value="UniProtKB-SubCell"/>
</dbReference>
<sequence length="189" mass="20603">MIALWLFISYLFGSLPFGVWLGKLFSGKDVREFGSGNSGATNSFRVLGKSIGIFVLLLDVAKGYVPVYIAIQTDLQPFLLFGLAAAVGHCYPIFAKFRGGKAVSTTGGVVLAVSPTLACIGIISMVLVLLLTRYVSLSSMIGSLVITAGSYYLAIQNWYWFCAFAILIIYRHRSNIIRIINRSESEIGK</sequence>
<keyword evidence="1 10" id="KW-1003">Cell membrane</keyword>
<organism evidence="11 12">
    <name type="scientific">Bacillus cereus</name>
    <dbReference type="NCBI Taxonomy" id="1396"/>
    <lineage>
        <taxon>Bacteria</taxon>
        <taxon>Bacillati</taxon>
        <taxon>Bacillota</taxon>
        <taxon>Bacilli</taxon>
        <taxon>Bacillales</taxon>
        <taxon>Bacillaceae</taxon>
        <taxon>Bacillus</taxon>
        <taxon>Bacillus cereus group</taxon>
    </lineage>
</organism>
<keyword evidence="6 10" id="KW-0443">Lipid metabolism</keyword>
<comment type="function">
    <text evidence="10">Catalyzes the transfer of an acyl group from acyl-phosphate (acyl-PO(4)) to glycerol-3-phosphate (G3P) to form lysophosphatidic acid (LPA). This enzyme utilizes acyl-phosphate as fatty acyl donor, but not acyl-CoA or acyl-ACP.</text>
</comment>
<evidence type="ECO:0000256" key="3">
    <source>
        <dbReference type="ARBA" id="ARBA00022679"/>
    </source>
</evidence>
<evidence type="ECO:0000256" key="7">
    <source>
        <dbReference type="ARBA" id="ARBA00023136"/>
    </source>
</evidence>
<comment type="subcellular location">
    <subcellularLocation>
        <location evidence="10">Cell membrane</location>
        <topology evidence="10">Multi-pass membrane protein</topology>
    </subcellularLocation>
</comment>
<keyword evidence="5 10" id="KW-1133">Transmembrane helix</keyword>
<feature type="transmembrane region" description="Helical" evidence="10">
    <location>
        <begin position="151"/>
        <end position="170"/>
    </location>
</feature>
<name>A0A161T9C4_BACCE</name>
<gene>
    <name evidence="10" type="primary">plsY</name>
    <name evidence="11" type="ORF">B4088_0927</name>
</gene>
<evidence type="ECO:0000256" key="4">
    <source>
        <dbReference type="ARBA" id="ARBA00022692"/>
    </source>
</evidence>
<keyword evidence="7 10" id="KW-0472">Membrane</keyword>
<dbReference type="RefSeq" id="WP_063260096.1">
    <property type="nucleotide sequence ID" value="NZ_LJKE01000020.1"/>
</dbReference>
<comment type="caution">
    <text evidence="11">The sequence shown here is derived from an EMBL/GenBank/DDBJ whole genome shotgun (WGS) entry which is preliminary data.</text>
</comment>
<dbReference type="AlphaFoldDB" id="A0A161T9C4"/>
<keyword evidence="2 10" id="KW-0444">Lipid biosynthesis</keyword>
<accession>A0A161T9C4</accession>
<evidence type="ECO:0000256" key="8">
    <source>
        <dbReference type="ARBA" id="ARBA00023209"/>
    </source>
</evidence>
<dbReference type="EMBL" id="LJKE01000020">
    <property type="protein sequence ID" value="KZD71197.1"/>
    <property type="molecule type" value="Genomic_DNA"/>
</dbReference>